<evidence type="ECO:0000313" key="2">
    <source>
        <dbReference type="RefSeq" id="XP_026676924.1"/>
    </source>
</evidence>
<dbReference type="KEGG" id="dci:103505944"/>
<gene>
    <name evidence="2" type="primary">LOC103505944</name>
</gene>
<evidence type="ECO:0000313" key="1">
    <source>
        <dbReference type="Proteomes" id="UP000079169"/>
    </source>
</evidence>
<dbReference type="GeneID" id="103505944"/>
<reference evidence="2" key="1">
    <citation type="submission" date="2025-08" db="UniProtKB">
        <authorList>
            <consortium name="RefSeq"/>
        </authorList>
    </citation>
    <scope>IDENTIFICATION</scope>
</reference>
<organism evidence="1 2">
    <name type="scientific">Diaphorina citri</name>
    <name type="common">Asian citrus psyllid</name>
    <dbReference type="NCBI Taxonomy" id="121845"/>
    <lineage>
        <taxon>Eukaryota</taxon>
        <taxon>Metazoa</taxon>
        <taxon>Ecdysozoa</taxon>
        <taxon>Arthropoda</taxon>
        <taxon>Hexapoda</taxon>
        <taxon>Insecta</taxon>
        <taxon>Pterygota</taxon>
        <taxon>Neoptera</taxon>
        <taxon>Paraneoptera</taxon>
        <taxon>Hemiptera</taxon>
        <taxon>Sternorrhyncha</taxon>
        <taxon>Psylloidea</taxon>
        <taxon>Psyllidae</taxon>
        <taxon>Diaphorininae</taxon>
        <taxon>Diaphorina</taxon>
    </lineage>
</organism>
<keyword evidence="1" id="KW-1185">Reference proteome</keyword>
<protein>
    <submittedName>
        <fullName evidence="2">Uncharacterized protein LOC103505944</fullName>
    </submittedName>
</protein>
<dbReference type="RefSeq" id="XP_026676924.1">
    <property type="nucleotide sequence ID" value="XM_026821123.1"/>
</dbReference>
<dbReference type="Proteomes" id="UP000079169">
    <property type="component" value="Unplaced"/>
</dbReference>
<accession>A0A3Q0IKZ4</accession>
<proteinExistence type="predicted"/>
<dbReference type="AlphaFoldDB" id="A0A3Q0IKZ4"/>
<dbReference type="PaxDb" id="121845-A0A3Q0IKZ4"/>
<name>A0A3Q0IKZ4_DIACI</name>
<sequence>MSAASDKCVVCCKELSISEESVKMDAPQNKCLMCCKDKRVSVQEDCATNAEKAFKDVSPCNEKAVESLKPSPTVAELCAIFCDMAKSVAQKDRVPEICPRKDRPKSKDASVECRERPVSRGTCSIVCGRPKDVTTQKDDPCATTKDACTEINLSICGKPSVVCKEKTEAPKKVCKERPVSRGTTCSIVCRRDVMTQKDTPCATAKDACTEVNLSICEKPSEAPKKECKERPVSRGTTCSLVSLKTATTQKGTPEAIDACTEMSLSICENPSVECTDNEPSPTLCDIICRDPQKICDTLAQGEVCISLHM</sequence>